<dbReference type="Pfam" id="PF26526">
    <property type="entry name" value="DUF8175"/>
    <property type="match status" value="1"/>
</dbReference>
<dbReference type="RefSeq" id="WP_182558449.1">
    <property type="nucleotide sequence ID" value="NZ_JACGWT010000001.1"/>
</dbReference>
<keyword evidence="2" id="KW-0472">Membrane</keyword>
<comment type="caution">
    <text evidence="4">The sequence shown here is derived from an EMBL/GenBank/DDBJ whole genome shotgun (WGS) entry which is preliminary data.</text>
</comment>
<evidence type="ECO:0000259" key="3">
    <source>
        <dbReference type="Pfam" id="PF26526"/>
    </source>
</evidence>
<feature type="region of interest" description="Disordered" evidence="1">
    <location>
        <begin position="223"/>
        <end position="255"/>
    </location>
</feature>
<feature type="region of interest" description="Disordered" evidence="1">
    <location>
        <begin position="31"/>
        <end position="85"/>
    </location>
</feature>
<reference evidence="4 5" key="1">
    <citation type="submission" date="2020-07" db="EMBL/GenBank/DDBJ databases">
        <title>Sequencing the genomes of 1000 actinobacteria strains.</title>
        <authorList>
            <person name="Klenk H.-P."/>
        </authorList>
    </citation>
    <scope>NUCLEOTIDE SEQUENCE [LARGE SCALE GENOMIC DNA]</scope>
    <source>
        <strain evidence="4 5">DSM 100723</strain>
    </source>
</reference>
<evidence type="ECO:0000313" key="5">
    <source>
        <dbReference type="Proteomes" id="UP000523079"/>
    </source>
</evidence>
<evidence type="ECO:0000256" key="2">
    <source>
        <dbReference type="SAM" id="Phobius"/>
    </source>
</evidence>
<feature type="domain" description="DUF8175" evidence="3">
    <location>
        <begin position="38"/>
        <end position="217"/>
    </location>
</feature>
<feature type="transmembrane region" description="Helical" evidence="2">
    <location>
        <begin position="9"/>
        <end position="29"/>
    </location>
</feature>
<dbReference type="AlphaFoldDB" id="A0A7W3IPI4"/>
<dbReference type="InterPro" id="IPR058488">
    <property type="entry name" value="DUF8175"/>
</dbReference>
<name>A0A7W3IPI4_9ACTN</name>
<evidence type="ECO:0000313" key="4">
    <source>
        <dbReference type="EMBL" id="MBA8792862.1"/>
    </source>
</evidence>
<dbReference type="EMBL" id="JACGWT010000001">
    <property type="protein sequence ID" value="MBA8792862.1"/>
    <property type="molecule type" value="Genomic_DNA"/>
</dbReference>
<proteinExistence type="predicted"/>
<protein>
    <submittedName>
        <fullName evidence="4">Cytoskeletal protein RodZ</fullName>
    </submittedName>
</protein>
<sequence length="271" mass="27792">MAQTSRRTVAVIVGLVVVLGVVALVAYTAGRSGTATPPPTTPQTPATSAAPTPSPSPSYSPTNQQGSPEPALTTGNVTTAAGGHTTGPDGVPLGYAHDRSGAIAAATNYLMWMNSIRIKNATTAASLAAATTTDAAAKGKLEASFADLRSGMSSLSEDQPEPARGAYAVRSYSATAARIYIWAPEVTKDSAGVTDQVWPIVAIDLTWAQDDWKLDGALISATGGAAADPTDPSGNPTPAEKHSILSRTPADPGEITDTARQTWFEYADAPR</sequence>
<organism evidence="4 5">
    <name type="scientific">Microlunatus kandeliicorticis</name>
    <dbReference type="NCBI Taxonomy" id="1759536"/>
    <lineage>
        <taxon>Bacteria</taxon>
        <taxon>Bacillati</taxon>
        <taxon>Actinomycetota</taxon>
        <taxon>Actinomycetes</taxon>
        <taxon>Propionibacteriales</taxon>
        <taxon>Propionibacteriaceae</taxon>
        <taxon>Microlunatus</taxon>
    </lineage>
</organism>
<keyword evidence="2" id="KW-1133">Transmembrane helix</keyword>
<evidence type="ECO:0000256" key="1">
    <source>
        <dbReference type="SAM" id="MobiDB-lite"/>
    </source>
</evidence>
<accession>A0A7W3IPI4</accession>
<dbReference type="Proteomes" id="UP000523079">
    <property type="component" value="Unassembled WGS sequence"/>
</dbReference>
<keyword evidence="2" id="KW-0812">Transmembrane</keyword>
<keyword evidence="5" id="KW-1185">Reference proteome</keyword>
<gene>
    <name evidence="4" type="ORF">FHX74_000456</name>
</gene>
<feature type="compositionally biased region" description="Polar residues" evidence="1">
    <location>
        <begin position="63"/>
        <end position="79"/>
    </location>
</feature>